<organism evidence="2 3">
    <name type="scientific">Pedobacter caeni</name>
    <dbReference type="NCBI Taxonomy" id="288992"/>
    <lineage>
        <taxon>Bacteria</taxon>
        <taxon>Pseudomonadati</taxon>
        <taxon>Bacteroidota</taxon>
        <taxon>Sphingobacteriia</taxon>
        <taxon>Sphingobacteriales</taxon>
        <taxon>Sphingobacteriaceae</taxon>
        <taxon>Pedobacter</taxon>
    </lineage>
</organism>
<accession>A0A1M4U8N7</accession>
<dbReference type="AlphaFoldDB" id="A0A1M4U8N7"/>
<dbReference type="RefSeq" id="WP_073226885.1">
    <property type="nucleotide sequence ID" value="NZ_FQUQ01000001.1"/>
</dbReference>
<name>A0A1M4U8N7_9SPHI</name>
<feature type="chain" id="PRO_5012635155" description="DUF2141 domain-containing protein" evidence="1">
    <location>
        <begin position="18"/>
        <end position="138"/>
    </location>
</feature>
<dbReference type="EMBL" id="FQUQ01000001">
    <property type="protein sequence ID" value="SHE53129.1"/>
    <property type="molecule type" value="Genomic_DNA"/>
</dbReference>
<evidence type="ECO:0000256" key="1">
    <source>
        <dbReference type="SAM" id="SignalP"/>
    </source>
</evidence>
<evidence type="ECO:0000313" key="3">
    <source>
        <dbReference type="Proteomes" id="UP000184287"/>
    </source>
</evidence>
<gene>
    <name evidence="2" type="ORF">SAMN04488522_101471</name>
</gene>
<feature type="signal peptide" evidence="1">
    <location>
        <begin position="1"/>
        <end position="17"/>
    </location>
</feature>
<dbReference type="OrthoDB" id="1271033at2"/>
<evidence type="ECO:0008006" key="4">
    <source>
        <dbReference type="Google" id="ProtNLM"/>
    </source>
</evidence>
<dbReference type="Proteomes" id="UP000184287">
    <property type="component" value="Unassembled WGS sequence"/>
</dbReference>
<keyword evidence="3" id="KW-1185">Reference proteome</keyword>
<keyword evidence="1" id="KW-0732">Signal</keyword>
<sequence length="138" mass="14719">MKKTIILSLLSVSVATAGYATTLSSSGAGKLAAVPMALEKKNTTDFNVRITLVDIYGNPLSGSSGLRGFWARNEATGEYFYPGGREDEDKFEALPSGTYTFGAYPGAWDGAVQKTVTLSSSEVGPDGYIVVQLTYWVE</sequence>
<evidence type="ECO:0000313" key="2">
    <source>
        <dbReference type="EMBL" id="SHE53129.1"/>
    </source>
</evidence>
<proteinExistence type="predicted"/>
<protein>
    <recommendedName>
        <fullName evidence="4">DUF2141 domain-containing protein</fullName>
    </recommendedName>
</protein>
<reference evidence="3" key="1">
    <citation type="submission" date="2016-11" db="EMBL/GenBank/DDBJ databases">
        <authorList>
            <person name="Varghese N."/>
            <person name="Submissions S."/>
        </authorList>
    </citation>
    <scope>NUCLEOTIDE SEQUENCE [LARGE SCALE GENOMIC DNA]</scope>
    <source>
        <strain evidence="3">DSM 16990</strain>
    </source>
</reference>